<evidence type="ECO:0000259" key="2">
    <source>
        <dbReference type="Pfam" id="PF13032"/>
    </source>
</evidence>
<feature type="compositionally biased region" description="Acidic residues" evidence="1">
    <location>
        <begin position="869"/>
        <end position="893"/>
    </location>
</feature>
<name>A0A4D4JF58_9PSEU</name>
<keyword evidence="6" id="KW-1185">Reference proteome</keyword>
<dbReference type="InterPro" id="IPR025085">
    <property type="entry name" value="pPIWI_RE_X"/>
</dbReference>
<dbReference type="EMBL" id="BJFL01000050">
    <property type="protein sequence ID" value="GDY33650.1"/>
    <property type="molecule type" value="Genomic_DNA"/>
</dbReference>
<dbReference type="OrthoDB" id="3199411at2"/>
<evidence type="ECO:0000259" key="4">
    <source>
        <dbReference type="Pfam" id="PF18157"/>
    </source>
</evidence>
<feature type="domain" description="Prokaryotic pPIWI-RE MID" evidence="4">
    <location>
        <begin position="456"/>
        <end position="581"/>
    </location>
</feature>
<evidence type="ECO:0008006" key="7">
    <source>
        <dbReference type="Google" id="ProtNLM"/>
    </source>
</evidence>
<dbReference type="Pfam" id="PF13032">
    <property type="entry name" value="RNaseH_pPIWI_RE"/>
    <property type="match status" value="1"/>
</dbReference>
<dbReference type="Pfam" id="PF18157">
    <property type="entry name" value="MID_pPIWI_RE"/>
    <property type="match status" value="1"/>
</dbReference>
<dbReference type="Proteomes" id="UP000298860">
    <property type="component" value="Unassembled WGS sequence"/>
</dbReference>
<sequence length="893" mass="100052">MPKYDELQASAFRLRPDGLQRLNGNFWTLTFPRTWIDPILDLLQSTDARRKSVPIAPLNRAMRALVPDVTAVDRGVGNRKHSGDWLYSTSPIPVNGLFPILHAWLRTVVDPKHTDQAAQLWAALPKKELDWRQVRAAEIGWLNGHDIAADTPAATERIASLPRSVLTLVPETLTAELLRRADRPAEFPVGFRRCPTQDGRGVEMISWPPLEANDRQGRRWPYSYRVRLTVQTVPYQPEPVLHASIGLRRWCPRPPFTGKRSVNVYLLSKLPWISGLPRSRSFRVAPMRWRRSADRRGLGWHKELHYLFDNIPFDNITIDPAKLADDPLAYIGTGDPDVGAAIVYGTRAGYDHYVGAGVPARDRERIRTWIEHTLADLMEPLAGLQPVPITLPAIEPPSTKEIRDRLWKATGGRPLTVEIHWDTEPVRDAVTHAVIHDLGLEPDGGTPSDSGTVWSADPLLVTIRQQKIGALASPLEVDDSIRDVQMRKRRAARPRKDEVVATLGTTQDTVAFVELRNRDAFSATPGTDPKAALRIGFAESGRLTQFITPSATPTGGKKRQQANDEPGDRAASSWRDLRRQLAGSVRPVRAEVNKLALPHPVDSMAVYMLRRNATDHTWARRHQLPVAVWTSSDSADVWARTIGCREWLPYPDLLRELATGRAFKLPELSTRQLCGFVRDEVITSARPDRPTLLLTWTQNLRLDWEDLQNSKAVIDRLAIDGTEINDLAPQIRHVMVRTRDGDETPEVYGQNEERIGLPSGLFRYPNSSRVFGSIAQKPGSAKNHASPMGTRADHIVDDDGRLMLDTKRPTFNPQFLQLTVAVLPDGDDPTIWAAMAHAQRRLSDTYTATLRLPWPLHLAMKATEYAIPDLEDDADEDSGADDSASLDEESDEP</sequence>
<reference evidence="6" key="1">
    <citation type="submission" date="2019-04" db="EMBL/GenBank/DDBJ databases">
        <title>Draft genome sequence of Pseudonocardiaceae bacterium SL3-2-4.</title>
        <authorList>
            <person name="Ningsih F."/>
            <person name="Yokota A."/>
            <person name="Sakai Y."/>
            <person name="Nanatani K."/>
            <person name="Yabe S."/>
            <person name="Oetari A."/>
            <person name="Sjamsuridzal W."/>
        </authorList>
    </citation>
    <scope>NUCLEOTIDE SEQUENCE [LARGE SCALE GENOMIC DNA]</scope>
    <source>
        <strain evidence="6">SL3-2-4</strain>
    </source>
</reference>
<dbReference type="InterPro" id="IPR024996">
    <property type="entry name" value="RNaseH_pPIWI_RE"/>
</dbReference>
<proteinExistence type="predicted"/>
<evidence type="ECO:0000313" key="5">
    <source>
        <dbReference type="EMBL" id="GDY33650.1"/>
    </source>
</evidence>
<feature type="region of interest" description="Disordered" evidence="1">
    <location>
        <begin position="547"/>
        <end position="573"/>
    </location>
</feature>
<gene>
    <name evidence="5" type="ORF">GTS_52830</name>
</gene>
<accession>A0A4D4JF58</accession>
<feature type="domain" description="pPIWI-RE RNaseH" evidence="2">
    <location>
        <begin position="605"/>
        <end position="868"/>
    </location>
</feature>
<comment type="caution">
    <text evidence="5">The sequence shown here is derived from an EMBL/GenBank/DDBJ whole genome shotgun (WGS) entry which is preliminary data.</text>
</comment>
<organism evidence="5 6">
    <name type="scientific">Gandjariella thermophila</name>
    <dbReference type="NCBI Taxonomy" id="1931992"/>
    <lineage>
        <taxon>Bacteria</taxon>
        <taxon>Bacillati</taxon>
        <taxon>Actinomycetota</taxon>
        <taxon>Actinomycetes</taxon>
        <taxon>Pseudonocardiales</taxon>
        <taxon>Pseudonocardiaceae</taxon>
        <taxon>Gandjariella</taxon>
    </lineage>
</organism>
<dbReference type="AlphaFoldDB" id="A0A4D4JF58"/>
<feature type="region of interest" description="Disordered" evidence="1">
    <location>
        <begin position="867"/>
        <end position="893"/>
    </location>
</feature>
<dbReference type="RefSeq" id="WP_137816573.1">
    <property type="nucleotide sequence ID" value="NZ_BJFL01000050.1"/>
</dbReference>
<protein>
    <recommendedName>
        <fullName evidence="7">DUF3893 domain-containing protein</fullName>
    </recommendedName>
</protein>
<dbReference type="InterPro" id="IPR040496">
    <property type="entry name" value="MID_pPIWI_RE"/>
</dbReference>
<dbReference type="Pfam" id="PF13111">
    <property type="entry name" value="pPIWI_RE_X"/>
    <property type="match status" value="1"/>
</dbReference>
<evidence type="ECO:0000259" key="3">
    <source>
        <dbReference type="Pfam" id="PF13111"/>
    </source>
</evidence>
<evidence type="ECO:0000256" key="1">
    <source>
        <dbReference type="SAM" id="MobiDB-lite"/>
    </source>
</evidence>
<evidence type="ECO:0000313" key="6">
    <source>
        <dbReference type="Proteomes" id="UP000298860"/>
    </source>
</evidence>
<feature type="domain" description="pPIWI-RE module N-terminal" evidence="3">
    <location>
        <begin position="11"/>
        <end position="395"/>
    </location>
</feature>